<dbReference type="EMBL" id="CAEZXS010000161">
    <property type="protein sequence ID" value="CAB4707305.1"/>
    <property type="molecule type" value="Genomic_DNA"/>
</dbReference>
<feature type="domain" description="Methyltransferase type 11" evidence="1">
    <location>
        <begin position="38"/>
        <end position="131"/>
    </location>
</feature>
<dbReference type="AlphaFoldDB" id="A0A6J6QDR0"/>
<dbReference type="GO" id="GO:0008757">
    <property type="term" value="F:S-adenosylmethionine-dependent methyltransferase activity"/>
    <property type="evidence" value="ECO:0007669"/>
    <property type="project" value="InterPro"/>
</dbReference>
<reference evidence="2" key="1">
    <citation type="submission" date="2020-05" db="EMBL/GenBank/DDBJ databases">
        <authorList>
            <person name="Chiriac C."/>
            <person name="Salcher M."/>
            <person name="Ghai R."/>
            <person name="Kavagutti S V."/>
        </authorList>
    </citation>
    <scope>NUCLEOTIDE SEQUENCE</scope>
</reference>
<sequence length="260" mass="28682">MKLTGERPMEGQTPDSLLALHAAGYREVRARVGSGRMLDLGCGLADGTVGFAADDRMLIGVDYDQETAASAVKLHPDVDLRTVCSDGAKLPLRTASFDDVCSSHLIEHFVDPEFHVAEVARVLSDDGRAFFLTPNEPADFENPYHVYLFSPEDLQAMLSRHFNTVTIMGLDATPEVKADFEKRRAMANKLLRLDPFGIRHKLPRSAFVWLHATGRRVAYRFTNTEQVGGQSGITDAEFFTTDSIDASTLVLIAVAENPKR</sequence>
<organism evidence="2">
    <name type="scientific">freshwater metagenome</name>
    <dbReference type="NCBI Taxonomy" id="449393"/>
    <lineage>
        <taxon>unclassified sequences</taxon>
        <taxon>metagenomes</taxon>
        <taxon>ecological metagenomes</taxon>
    </lineage>
</organism>
<dbReference type="Pfam" id="PF08241">
    <property type="entry name" value="Methyltransf_11"/>
    <property type="match status" value="1"/>
</dbReference>
<dbReference type="SUPFAM" id="SSF53335">
    <property type="entry name" value="S-adenosyl-L-methionine-dependent methyltransferases"/>
    <property type="match status" value="1"/>
</dbReference>
<dbReference type="Gene3D" id="3.40.50.150">
    <property type="entry name" value="Vaccinia Virus protein VP39"/>
    <property type="match status" value="1"/>
</dbReference>
<name>A0A6J6QDR0_9ZZZZ</name>
<protein>
    <submittedName>
        <fullName evidence="2">Unannotated protein</fullName>
    </submittedName>
</protein>
<dbReference type="CDD" id="cd02440">
    <property type="entry name" value="AdoMet_MTases"/>
    <property type="match status" value="1"/>
</dbReference>
<evidence type="ECO:0000313" key="2">
    <source>
        <dbReference type="EMBL" id="CAB4707305.1"/>
    </source>
</evidence>
<proteinExistence type="predicted"/>
<evidence type="ECO:0000259" key="1">
    <source>
        <dbReference type="Pfam" id="PF08241"/>
    </source>
</evidence>
<dbReference type="InterPro" id="IPR013216">
    <property type="entry name" value="Methyltransf_11"/>
</dbReference>
<dbReference type="InterPro" id="IPR029063">
    <property type="entry name" value="SAM-dependent_MTases_sf"/>
</dbReference>
<accession>A0A6J6QDR0</accession>
<gene>
    <name evidence="2" type="ORF">UFOPK2582_01240</name>
</gene>